<comment type="caution">
    <text evidence="4">The sequence shown here is derived from an EMBL/GenBank/DDBJ whole genome shotgun (WGS) entry which is preliminary data.</text>
</comment>
<dbReference type="InterPro" id="IPR036188">
    <property type="entry name" value="FAD/NAD-bd_sf"/>
</dbReference>
<gene>
    <name evidence="4" type="ORF">G9470_18710</name>
</gene>
<keyword evidence="1" id="KW-0285">Flavoprotein</keyword>
<evidence type="ECO:0000313" key="5">
    <source>
        <dbReference type="Proteomes" id="UP000539052"/>
    </source>
</evidence>
<evidence type="ECO:0000313" key="4">
    <source>
        <dbReference type="EMBL" id="NNJ31807.1"/>
    </source>
</evidence>
<accession>A0ABX1VVD2</accession>
<dbReference type="InterPro" id="IPR023753">
    <property type="entry name" value="FAD/NAD-binding_dom"/>
</dbReference>
<protein>
    <submittedName>
        <fullName evidence="4">NAD(P)/FAD-dependent oxidoreductase</fullName>
    </submittedName>
</protein>
<dbReference type="PRINTS" id="PR00469">
    <property type="entry name" value="PNDRDTASEII"/>
</dbReference>
<dbReference type="Gene3D" id="3.50.50.60">
    <property type="entry name" value="FAD/NAD(P)-binding domain"/>
    <property type="match status" value="2"/>
</dbReference>
<dbReference type="RefSeq" id="WP_170822920.1">
    <property type="nucleotide sequence ID" value="NZ_JAAOXG010000039.1"/>
</dbReference>
<dbReference type="Pfam" id="PF07992">
    <property type="entry name" value="Pyr_redox_2"/>
    <property type="match status" value="1"/>
</dbReference>
<evidence type="ECO:0000259" key="3">
    <source>
        <dbReference type="Pfam" id="PF07992"/>
    </source>
</evidence>
<keyword evidence="5" id="KW-1185">Reference proteome</keyword>
<dbReference type="InterPro" id="IPR050097">
    <property type="entry name" value="Ferredoxin-NADP_redctase_2"/>
</dbReference>
<proteinExistence type="predicted"/>
<name>A0ABX1VVD2_9FIRM</name>
<organism evidence="4 5">
    <name type="scientific">Lacrimispora defluvii</name>
    <dbReference type="NCBI Taxonomy" id="2719233"/>
    <lineage>
        <taxon>Bacteria</taxon>
        <taxon>Bacillati</taxon>
        <taxon>Bacillota</taxon>
        <taxon>Clostridia</taxon>
        <taxon>Lachnospirales</taxon>
        <taxon>Lachnospiraceae</taxon>
        <taxon>Lacrimispora</taxon>
    </lineage>
</organism>
<reference evidence="4 5" key="1">
    <citation type="submission" date="2020-03" db="EMBL/GenBank/DDBJ databases">
        <title>Genome Sequence of industrial isolate, B5A.</title>
        <authorList>
            <person name="Sharma S."/>
            <person name="Patil P.B."/>
            <person name="Korpole S."/>
        </authorList>
    </citation>
    <scope>NUCLEOTIDE SEQUENCE [LARGE SCALE GENOMIC DNA]</scope>
    <source>
        <strain evidence="4 5">PI-S10-B5A</strain>
    </source>
</reference>
<dbReference type="EMBL" id="JAAOXG010000039">
    <property type="protein sequence ID" value="NNJ31807.1"/>
    <property type="molecule type" value="Genomic_DNA"/>
</dbReference>
<evidence type="ECO:0000256" key="1">
    <source>
        <dbReference type="ARBA" id="ARBA00022630"/>
    </source>
</evidence>
<keyword evidence="2" id="KW-0560">Oxidoreductase</keyword>
<evidence type="ECO:0000256" key="2">
    <source>
        <dbReference type="ARBA" id="ARBA00023002"/>
    </source>
</evidence>
<dbReference type="PRINTS" id="PR00368">
    <property type="entry name" value="FADPNR"/>
</dbReference>
<feature type="domain" description="FAD/NAD(P)-binding" evidence="3">
    <location>
        <begin position="3"/>
        <end position="271"/>
    </location>
</feature>
<dbReference type="SUPFAM" id="SSF51905">
    <property type="entry name" value="FAD/NAD(P)-binding domain"/>
    <property type="match status" value="1"/>
</dbReference>
<sequence>MANVIIIGNGPAGVSTALYTTRAGINTMIIGKDHGALGKASEIENYYGFSQPISGKDLISEGMEGARRLGAEIISDEVLGISYGDKLTVITEGGEYEADGVVLATGTSRMAPKIIGLKEYEGHGISYCAVCDAFFYRGKDVAVLGNGNYALHEALELLPTSNSVTILTNGKEPDFQVPENIKINTNIIDSIGGNDVIEEVHFQNGEMIQVSGLFVAIGVAGSTDLAKKIGAETQNNKIIVDENMSTNIPGLYAAGDCTGGLLQISKAVYEGAKAGTELIKYLRNNSKKISA</sequence>
<dbReference type="PANTHER" id="PTHR48105">
    <property type="entry name" value="THIOREDOXIN REDUCTASE 1-RELATED-RELATED"/>
    <property type="match status" value="1"/>
</dbReference>
<dbReference type="Proteomes" id="UP000539052">
    <property type="component" value="Unassembled WGS sequence"/>
</dbReference>